<reference evidence="11" key="1">
    <citation type="submission" date="2017-09" db="EMBL/GenBank/DDBJ databases">
        <title>Depth-based differentiation of microbial function through sediment-hosted aquifers and enrichment of novel symbionts in the deep terrestrial subsurface.</title>
        <authorList>
            <person name="Probst A.J."/>
            <person name="Ladd B."/>
            <person name="Jarett J.K."/>
            <person name="Geller-Mcgrath D.E."/>
            <person name="Sieber C.M.K."/>
            <person name="Emerson J.B."/>
            <person name="Anantharaman K."/>
            <person name="Thomas B.C."/>
            <person name="Malmstrom R."/>
            <person name="Stieglmeier M."/>
            <person name="Klingl A."/>
            <person name="Woyke T."/>
            <person name="Ryan C.M."/>
            <person name="Banfield J.F."/>
        </authorList>
    </citation>
    <scope>NUCLEOTIDE SEQUENCE [LARGE SCALE GENOMIC DNA]</scope>
</reference>
<feature type="binding site" evidence="8">
    <location>
        <position position="490"/>
    </location>
    <ligand>
        <name>Mg(2+)</name>
        <dbReference type="ChEBI" id="CHEBI:18420"/>
    </ligand>
</feature>
<comment type="caution">
    <text evidence="10">The sequence shown here is derived from an EMBL/GenBank/DDBJ whole genome shotgun (WGS) entry which is preliminary data.</text>
</comment>
<protein>
    <recommendedName>
        <fullName evidence="8">Polyribonucleotide nucleotidyltransferase</fullName>
        <ecNumber evidence="8">2.7.7.8</ecNumber>
    </recommendedName>
    <alternativeName>
        <fullName evidence="8">Polynucleotide phosphorylase</fullName>
        <shortName evidence="8">PNPase</shortName>
    </alternativeName>
</protein>
<feature type="binding site" evidence="8">
    <location>
        <position position="496"/>
    </location>
    <ligand>
        <name>Mg(2+)</name>
        <dbReference type="ChEBI" id="CHEBI:18420"/>
    </ligand>
</feature>
<dbReference type="GO" id="GO:0000287">
    <property type="term" value="F:magnesium ion binding"/>
    <property type="evidence" value="ECO:0007669"/>
    <property type="project" value="UniProtKB-UniRule"/>
</dbReference>
<dbReference type="GO" id="GO:0006402">
    <property type="term" value="P:mRNA catabolic process"/>
    <property type="evidence" value="ECO:0007669"/>
    <property type="project" value="UniProtKB-UniRule"/>
</dbReference>
<dbReference type="PANTHER" id="PTHR11252">
    <property type="entry name" value="POLYRIBONUCLEOTIDE NUCLEOTIDYLTRANSFERASE"/>
    <property type="match status" value="1"/>
</dbReference>
<dbReference type="InterPro" id="IPR004088">
    <property type="entry name" value="KH_dom_type_1"/>
</dbReference>
<dbReference type="InterPro" id="IPR036612">
    <property type="entry name" value="KH_dom_type_1_sf"/>
</dbReference>
<keyword evidence="5 8" id="KW-0479">Metal-binding</keyword>
<keyword evidence="4 8" id="KW-0548">Nucleotidyltransferase</keyword>
<dbReference type="SUPFAM" id="SSF55666">
    <property type="entry name" value="Ribonuclease PH domain 2-like"/>
    <property type="match status" value="2"/>
</dbReference>
<dbReference type="SUPFAM" id="SSF54211">
    <property type="entry name" value="Ribosomal protein S5 domain 2-like"/>
    <property type="match status" value="2"/>
</dbReference>
<keyword evidence="2 8" id="KW-0963">Cytoplasm</keyword>
<evidence type="ECO:0000256" key="4">
    <source>
        <dbReference type="ARBA" id="ARBA00022695"/>
    </source>
</evidence>
<dbReference type="CDD" id="cd02393">
    <property type="entry name" value="KH-I_PNPase"/>
    <property type="match status" value="1"/>
</dbReference>
<evidence type="ECO:0000256" key="6">
    <source>
        <dbReference type="ARBA" id="ARBA00022842"/>
    </source>
</evidence>
<dbReference type="HAMAP" id="MF_01595">
    <property type="entry name" value="PNPase"/>
    <property type="match status" value="1"/>
</dbReference>
<proteinExistence type="inferred from homology"/>
<dbReference type="GO" id="GO:0006396">
    <property type="term" value="P:RNA processing"/>
    <property type="evidence" value="ECO:0007669"/>
    <property type="project" value="InterPro"/>
</dbReference>
<dbReference type="Pfam" id="PF03726">
    <property type="entry name" value="PNPase"/>
    <property type="match status" value="1"/>
</dbReference>
<dbReference type="PANTHER" id="PTHR11252:SF0">
    <property type="entry name" value="POLYRIBONUCLEOTIDE NUCLEOTIDYLTRANSFERASE 1, MITOCHONDRIAL"/>
    <property type="match status" value="1"/>
</dbReference>
<keyword evidence="3 8" id="KW-0808">Transferase</keyword>
<dbReference type="SUPFAM" id="SSF46915">
    <property type="entry name" value="Polynucleotide phosphorylase/guanosine pentaphosphate synthase (PNPase/GPSI), domain 3"/>
    <property type="match status" value="1"/>
</dbReference>
<accession>A0A2H0UPA8</accession>
<dbReference type="Gene3D" id="2.40.50.140">
    <property type="entry name" value="Nucleic acid-binding proteins"/>
    <property type="match status" value="1"/>
</dbReference>
<dbReference type="Pfam" id="PF03725">
    <property type="entry name" value="RNase_PH_C"/>
    <property type="match status" value="1"/>
</dbReference>
<feature type="domain" description="S1 motif" evidence="9">
    <location>
        <begin position="627"/>
        <end position="694"/>
    </location>
</feature>
<evidence type="ECO:0000259" key="9">
    <source>
        <dbReference type="PROSITE" id="PS50126"/>
    </source>
</evidence>
<keyword evidence="7 8" id="KW-0694">RNA-binding</keyword>
<dbReference type="InterPro" id="IPR012162">
    <property type="entry name" value="PNPase"/>
</dbReference>
<dbReference type="InterPro" id="IPR020568">
    <property type="entry name" value="Ribosomal_Su5_D2-typ_SF"/>
</dbReference>
<dbReference type="PROSITE" id="PS50084">
    <property type="entry name" value="KH_TYPE_1"/>
    <property type="match status" value="1"/>
</dbReference>
<dbReference type="InterPro" id="IPR015848">
    <property type="entry name" value="PNPase_PH_RNA-bd_bac/org-type"/>
</dbReference>
<dbReference type="NCBIfam" id="NF008805">
    <property type="entry name" value="PRK11824.1"/>
    <property type="match status" value="1"/>
</dbReference>
<dbReference type="FunFam" id="3.30.1370.10:FF:000001">
    <property type="entry name" value="Polyribonucleotide nucleotidyltransferase"/>
    <property type="match status" value="1"/>
</dbReference>
<dbReference type="Gene3D" id="3.30.1370.10">
    <property type="entry name" value="K Homology domain, type 1"/>
    <property type="match status" value="1"/>
</dbReference>
<evidence type="ECO:0000256" key="1">
    <source>
        <dbReference type="ARBA" id="ARBA00007404"/>
    </source>
</evidence>
<dbReference type="SUPFAM" id="SSF54791">
    <property type="entry name" value="Eukaryotic type KH-domain (KH-domain type I)"/>
    <property type="match status" value="1"/>
</dbReference>
<dbReference type="FunFam" id="3.30.230.70:FF:000001">
    <property type="entry name" value="Polyribonucleotide nucleotidyltransferase"/>
    <property type="match status" value="1"/>
</dbReference>
<dbReference type="InterPro" id="IPR003029">
    <property type="entry name" value="S1_domain"/>
</dbReference>
<dbReference type="InterPro" id="IPR012340">
    <property type="entry name" value="NA-bd_OB-fold"/>
</dbReference>
<evidence type="ECO:0000256" key="8">
    <source>
        <dbReference type="HAMAP-Rule" id="MF_01595"/>
    </source>
</evidence>
<evidence type="ECO:0000313" key="10">
    <source>
        <dbReference type="EMBL" id="PIR88221.1"/>
    </source>
</evidence>
<dbReference type="InterPro" id="IPR004087">
    <property type="entry name" value="KH_dom"/>
</dbReference>
<dbReference type="EMBL" id="PFBC01000006">
    <property type="protein sequence ID" value="PIR88221.1"/>
    <property type="molecule type" value="Genomic_DNA"/>
</dbReference>
<comment type="catalytic activity">
    <reaction evidence="8">
        <text>RNA(n+1) + phosphate = RNA(n) + a ribonucleoside 5'-diphosphate</text>
        <dbReference type="Rhea" id="RHEA:22096"/>
        <dbReference type="Rhea" id="RHEA-COMP:14527"/>
        <dbReference type="Rhea" id="RHEA-COMP:17342"/>
        <dbReference type="ChEBI" id="CHEBI:43474"/>
        <dbReference type="ChEBI" id="CHEBI:57930"/>
        <dbReference type="ChEBI" id="CHEBI:140395"/>
        <dbReference type="EC" id="2.7.7.8"/>
    </reaction>
</comment>
<dbReference type="GO" id="GO:0005829">
    <property type="term" value="C:cytosol"/>
    <property type="evidence" value="ECO:0007669"/>
    <property type="project" value="TreeGrafter"/>
</dbReference>
<keyword evidence="6 8" id="KW-0460">Magnesium</keyword>
<comment type="function">
    <text evidence="8">Involved in mRNA degradation. Catalyzes the phosphorolysis of single-stranded polyribonucleotides processively in the 3'- to 5'-direction.</text>
</comment>
<dbReference type="Proteomes" id="UP000230903">
    <property type="component" value="Unassembled WGS sequence"/>
</dbReference>
<dbReference type="PROSITE" id="PS50126">
    <property type="entry name" value="S1"/>
    <property type="match status" value="1"/>
</dbReference>
<evidence type="ECO:0000256" key="7">
    <source>
        <dbReference type="ARBA" id="ARBA00022884"/>
    </source>
</evidence>
<dbReference type="EC" id="2.7.7.8" evidence="8"/>
<dbReference type="SMART" id="SM00322">
    <property type="entry name" value="KH"/>
    <property type="match status" value="1"/>
</dbReference>
<dbReference type="InterPro" id="IPR027408">
    <property type="entry name" value="PNPase/RNase_PH_dom_sf"/>
</dbReference>
<dbReference type="GO" id="GO:0003723">
    <property type="term" value="F:RNA binding"/>
    <property type="evidence" value="ECO:0007669"/>
    <property type="project" value="UniProtKB-UniRule"/>
</dbReference>
<dbReference type="GO" id="GO:0000175">
    <property type="term" value="F:3'-5'-RNA exonuclease activity"/>
    <property type="evidence" value="ECO:0007669"/>
    <property type="project" value="TreeGrafter"/>
</dbReference>
<dbReference type="InterPro" id="IPR015847">
    <property type="entry name" value="ExoRNase_PH_dom2"/>
</dbReference>
<dbReference type="GO" id="GO:0004654">
    <property type="term" value="F:polyribonucleotide nucleotidyltransferase activity"/>
    <property type="evidence" value="ECO:0007669"/>
    <property type="project" value="UniProtKB-UniRule"/>
</dbReference>
<organism evidence="10 11">
    <name type="scientific">Candidatus Harrisonbacteria bacterium CG10_big_fil_rev_8_21_14_0_10_45_28</name>
    <dbReference type="NCBI Taxonomy" id="1974586"/>
    <lineage>
        <taxon>Bacteria</taxon>
        <taxon>Candidatus Harrisoniibacteriota</taxon>
    </lineage>
</organism>
<dbReference type="InterPro" id="IPR036345">
    <property type="entry name" value="ExoRNase_PH_dom2_sf"/>
</dbReference>
<name>A0A2H0UPA8_9BACT</name>
<comment type="cofactor">
    <cofactor evidence="8">
        <name>Mg(2+)</name>
        <dbReference type="ChEBI" id="CHEBI:18420"/>
    </cofactor>
</comment>
<dbReference type="NCBIfam" id="TIGR03591">
    <property type="entry name" value="polynuc_phos"/>
    <property type="match status" value="1"/>
</dbReference>
<dbReference type="Pfam" id="PF00575">
    <property type="entry name" value="S1"/>
    <property type="match status" value="1"/>
</dbReference>
<evidence type="ECO:0000256" key="2">
    <source>
        <dbReference type="ARBA" id="ARBA00022490"/>
    </source>
</evidence>
<gene>
    <name evidence="8" type="primary">pnp</name>
    <name evidence="10" type="ORF">COU10_00310</name>
</gene>
<evidence type="ECO:0000256" key="5">
    <source>
        <dbReference type="ARBA" id="ARBA00022723"/>
    </source>
</evidence>
<dbReference type="Pfam" id="PF00013">
    <property type="entry name" value="KH_1"/>
    <property type="match status" value="1"/>
</dbReference>
<dbReference type="AlphaFoldDB" id="A0A2H0UPA8"/>
<dbReference type="InterPro" id="IPR036456">
    <property type="entry name" value="PNPase_PH_RNA-bd_sf"/>
</dbReference>
<dbReference type="PIRSF" id="PIRSF005499">
    <property type="entry name" value="PNPase"/>
    <property type="match status" value="1"/>
</dbReference>
<dbReference type="SUPFAM" id="SSF50249">
    <property type="entry name" value="Nucleic acid-binding proteins"/>
    <property type="match status" value="1"/>
</dbReference>
<dbReference type="InterPro" id="IPR001247">
    <property type="entry name" value="ExoRNase_PH_dom1"/>
</dbReference>
<dbReference type="FunFam" id="3.30.230.70:FF:000002">
    <property type="entry name" value="Polyribonucleotide nucleotidyltransferase"/>
    <property type="match status" value="1"/>
</dbReference>
<comment type="similarity">
    <text evidence="1 8">Belongs to the polyribonucleotide nucleotidyltransferase family.</text>
</comment>
<dbReference type="SMART" id="SM00316">
    <property type="entry name" value="S1"/>
    <property type="match status" value="1"/>
</dbReference>
<dbReference type="Pfam" id="PF01138">
    <property type="entry name" value="RNase_PH"/>
    <property type="match status" value="2"/>
</dbReference>
<dbReference type="Gene3D" id="3.30.230.70">
    <property type="entry name" value="GHMP Kinase, N-terminal domain"/>
    <property type="match status" value="2"/>
</dbReference>
<sequence length="700" mass="76481">MGLINRKQFSLDYAGKTLTLEVSELAGQASAAVFGRYGDSEVLATVVLGKKDSDWNYFPLSVNYEERFYAVGKILGSRFVRREGRPSDEAVLSGRAIDRVIRPLFDHRIRKEIQLVLTILSLDEEDDLDFLALMTASAAISISQIPWNGPAAGVRLAKVGDEYIVNPVNSKVSEFEFDTFVAGTKNKINMIELEGIEAQEGNVLKAFETAQAEINKLVEFIEGMAKEIGKEKVVIEIVNIDEALQEKIESFVKGKLEEAIYITDKEERDEALEAIHLNLDAHLKELGFSEEQFGHIGHVMDEIINEIVHRNVLESDKRPDGRKSDEIRPLYGEVALLKKTHGSAMFMRGQTQALAVTTLGAPGDEQLVESMSVSAKDRFLLHYNFPPYSVGEVGMFRGAGRREIGHGALAKKALKNMLPSKDIFPYTLRVVSEILSSNGSSSMATVCASTLSMMDAGVPLKKPVAGIAMGLITGKDGEFKVLTDIQGYEDHHGDADFKVAGTDSGVTAIQMDVKNDGFDLKMLTDGLEKAKIARLKILEVMKGVLPEPRAELSPLAPLICSLKINPEMIGLVIGPGGKTINEIIDRTGVMSIDIDDDGTVFVSGVGKEKVDAALGEVRSLTKEYEVGEIVEGEIVKMLEFGAIVQIDSKHDGMIHVSELKDGFVKNVEDVVKLGDKVKAKVIKAENGKIGLSLKAMGNQK</sequence>
<dbReference type="CDD" id="cd11364">
    <property type="entry name" value="RNase_PH_PNPase_2"/>
    <property type="match status" value="1"/>
</dbReference>
<evidence type="ECO:0000256" key="3">
    <source>
        <dbReference type="ARBA" id="ARBA00022679"/>
    </source>
</evidence>
<evidence type="ECO:0000313" key="11">
    <source>
        <dbReference type="Proteomes" id="UP000230903"/>
    </source>
</evidence>
<comment type="subcellular location">
    <subcellularLocation>
        <location evidence="8">Cytoplasm</location>
    </subcellularLocation>
</comment>